<organism evidence="1 2">
    <name type="scientific">Cetraspora pellucida</name>
    <dbReference type="NCBI Taxonomy" id="1433469"/>
    <lineage>
        <taxon>Eukaryota</taxon>
        <taxon>Fungi</taxon>
        <taxon>Fungi incertae sedis</taxon>
        <taxon>Mucoromycota</taxon>
        <taxon>Glomeromycotina</taxon>
        <taxon>Glomeromycetes</taxon>
        <taxon>Diversisporales</taxon>
        <taxon>Gigasporaceae</taxon>
        <taxon>Cetraspora</taxon>
    </lineage>
</organism>
<sequence>MPYKGKQVAQPITTNPFMIAAQTKQQYRYILMDSEDKINTTNTTSSLNNNYENSKSKLLHLLRKNLKFNQTWLITYSWLSGCNNFKEQLLKWHLDTKDYQKTLKTQLVVQLNIVTSFTKHSYTNNHAKRDFIEAIGKVIEEEICYEIPIVFKHIISNISVNQFVGLIELKDYSTNRIIEELNKFFKVKNLPILTLGHFGSDRASVMLDVPNFIQQFAIRLGQYTKDQNPK</sequence>
<protein>
    <submittedName>
        <fullName evidence="1">19801_t:CDS:1</fullName>
    </submittedName>
</protein>
<proteinExistence type="predicted"/>
<accession>A0A9N9DQC6</accession>
<name>A0A9N9DQC6_9GLOM</name>
<reference evidence="1" key="1">
    <citation type="submission" date="2021-06" db="EMBL/GenBank/DDBJ databases">
        <authorList>
            <person name="Kallberg Y."/>
            <person name="Tangrot J."/>
            <person name="Rosling A."/>
        </authorList>
    </citation>
    <scope>NUCLEOTIDE SEQUENCE</scope>
    <source>
        <strain evidence="1">FL966</strain>
    </source>
</reference>
<dbReference type="AlphaFoldDB" id="A0A9N9DQC6"/>
<dbReference type="Proteomes" id="UP000789759">
    <property type="component" value="Unassembled WGS sequence"/>
</dbReference>
<feature type="non-terminal residue" evidence="1">
    <location>
        <position position="230"/>
    </location>
</feature>
<gene>
    <name evidence="1" type="ORF">CPELLU_LOCUS8966</name>
</gene>
<evidence type="ECO:0000313" key="1">
    <source>
        <dbReference type="EMBL" id="CAG8643388.1"/>
    </source>
</evidence>
<comment type="caution">
    <text evidence="1">The sequence shown here is derived from an EMBL/GenBank/DDBJ whole genome shotgun (WGS) entry which is preliminary data.</text>
</comment>
<dbReference type="EMBL" id="CAJVQA010006608">
    <property type="protein sequence ID" value="CAG8643388.1"/>
    <property type="molecule type" value="Genomic_DNA"/>
</dbReference>
<dbReference type="OrthoDB" id="2433344at2759"/>
<keyword evidence="2" id="KW-1185">Reference proteome</keyword>
<evidence type="ECO:0000313" key="2">
    <source>
        <dbReference type="Proteomes" id="UP000789759"/>
    </source>
</evidence>